<evidence type="ECO:0000256" key="1">
    <source>
        <dbReference type="SAM" id="MobiDB-lite"/>
    </source>
</evidence>
<dbReference type="Proteomes" id="UP000326837">
    <property type="component" value="Chromosome"/>
</dbReference>
<gene>
    <name evidence="2" type="ORF">PLANPX_5170</name>
</gene>
<dbReference type="AlphaFoldDB" id="A0A5K7XGH9"/>
<keyword evidence="3" id="KW-1185">Reference proteome</keyword>
<feature type="compositionally biased region" description="Low complexity" evidence="1">
    <location>
        <begin position="62"/>
        <end position="77"/>
    </location>
</feature>
<dbReference type="InterPro" id="IPR011474">
    <property type="entry name" value="DUF1580"/>
</dbReference>
<dbReference type="EMBL" id="AP021861">
    <property type="protein sequence ID" value="BBO35558.1"/>
    <property type="molecule type" value="Genomic_DNA"/>
</dbReference>
<evidence type="ECO:0000313" key="2">
    <source>
        <dbReference type="EMBL" id="BBO35558.1"/>
    </source>
</evidence>
<organism evidence="2 3">
    <name type="scientific">Lacipirellula parvula</name>
    <dbReference type="NCBI Taxonomy" id="2650471"/>
    <lineage>
        <taxon>Bacteria</taxon>
        <taxon>Pseudomonadati</taxon>
        <taxon>Planctomycetota</taxon>
        <taxon>Planctomycetia</taxon>
        <taxon>Pirellulales</taxon>
        <taxon>Lacipirellulaceae</taxon>
        <taxon>Lacipirellula</taxon>
    </lineage>
</organism>
<evidence type="ECO:0000313" key="3">
    <source>
        <dbReference type="Proteomes" id="UP000326837"/>
    </source>
</evidence>
<feature type="region of interest" description="Disordered" evidence="1">
    <location>
        <begin position="62"/>
        <end position="99"/>
    </location>
</feature>
<sequence length="99" mass="10757">MSDYLNETRVSLSELATREGVNVSTVWRWTLRGVRGVTLESFAVGGRRFTTLQAFERFVEKSTAASPSLASAAPRPSTHSSQREAAIQAAENELDNAGV</sequence>
<protein>
    <submittedName>
        <fullName evidence="2">Uncharacterized protein</fullName>
    </submittedName>
</protein>
<accession>A0A5K7XGH9</accession>
<proteinExistence type="predicted"/>
<dbReference type="KEGG" id="lpav:PLANPX_5170"/>
<dbReference type="Pfam" id="PF07618">
    <property type="entry name" value="DUF1580"/>
    <property type="match status" value="1"/>
</dbReference>
<name>A0A5K7XGH9_9BACT</name>
<dbReference type="RefSeq" id="WP_152100915.1">
    <property type="nucleotide sequence ID" value="NZ_AP021861.1"/>
</dbReference>
<reference evidence="3" key="1">
    <citation type="submission" date="2019-10" db="EMBL/GenBank/DDBJ databases">
        <title>Lacipirellula parvula gen. nov., sp. nov., representing a lineage of planctomycetes widespread in freshwater anoxic habitats, and description of the family Lacipirellulaceae.</title>
        <authorList>
            <person name="Dedysh S.N."/>
            <person name="Kulichevskaya I.S."/>
            <person name="Beletsky A.V."/>
            <person name="Rakitin A.L."/>
            <person name="Mardanov A.V."/>
            <person name="Ivanova A.A."/>
            <person name="Saltykova V.X."/>
            <person name="Rijpstra W.I.C."/>
            <person name="Sinninghe Damste J.S."/>
            <person name="Ravin N.V."/>
        </authorList>
    </citation>
    <scope>NUCLEOTIDE SEQUENCE [LARGE SCALE GENOMIC DNA]</scope>
    <source>
        <strain evidence="3">PX69</strain>
    </source>
</reference>